<dbReference type="SUPFAM" id="SSF47203">
    <property type="entry name" value="Acyl-CoA dehydrogenase C-terminal domain-like"/>
    <property type="match status" value="1"/>
</dbReference>
<dbReference type="InterPro" id="IPR009075">
    <property type="entry name" value="AcylCo_DH/oxidase_C"/>
</dbReference>
<proteinExistence type="inferred from homology"/>
<evidence type="ECO:0000259" key="6">
    <source>
        <dbReference type="Pfam" id="PF00441"/>
    </source>
</evidence>
<feature type="domain" description="Acyl-CoA dehydrogenase/oxidase C-terminal" evidence="6">
    <location>
        <begin position="332"/>
        <end position="482"/>
    </location>
</feature>
<dbReference type="InterPro" id="IPR006091">
    <property type="entry name" value="Acyl-CoA_Oxase/DH_mid-dom"/>
</dbReference>
<keyword evidence="3 4" id="KW-0274">FAD</keyword>
<comment type="similarity">
    <text evidence="1 4">Belongs to the acyl-CoA dehydrogenase family.</text>
</comment>
<sequence>MTIKADPISTNPATGQDDNGQTISGGPLSREVRQVERTMPNNAGGRDDMRQWLHLGRQNAFTRNTDFRHSLRYHFPQEAEHGRIAAELTDFGALVPTALDDAVTSNDFRFNNPRIEPYNKIGDRIDKIVHHPDYADAGDIIYGTDIVKKLTTLGGLKEGMAFYFLANHVGEAGHLCPVVCNYETARVLHLVEDFPGREDYIRKLEIPSYRKNFTSSQFLTEVQGGSDVGANDTRAWQSEEGHWYIRGEKWFCSNADAELMVISARRSLERKGTKGLSMFLIPALKPDGSRNHFTMRRLKEKLGTRALASAEIDFHDAYAIPLGANFNLMLEKVVHHSRLSLPVAVLGFATRAYQFALDFAHTRKAFRQTIIDFPLVKENLAHVKADITACLAGAFALLALQDELDTAIKVDEDLKMFTRLMVNISKSVISKRTVDNIHHCIDGIGGNGAIENTSGLPRLLRDSLILENWEGAHNTLYVQVLRDIHRYRHDEIYLKVMTGKIAALPDPQDKEKQLAQQALARLALDIRALHHMPHDLQTLTIKDIITDMANLFYYVSLVQEGGHQQQSGQKGSKLASAELFYRIMLAREPEKASQAKDQTYLALCAAVIEA</sequence>
<dbReference type="InterPro" id="IPR052904">
    <property type="entry name" value="Acyl-CoA_dehydrogenase-like"/>
</dbReference>
<dbReference type="GO" id="GO:0003995">
    <property type="term" value="F:acyl-CoA dehydrogenase activity"/>
    <property type="evidence" value="ECO:0007669"/>
    <property type="project" value="TreeGrafter"/>
</dbReference>
<keyword evidence="10" id="KW-1185">Reference proteome</keyword>
<dbReference type="EMBL" id="CP059733">
    <property type="protein sequence ID" value="WDE03660.1"/>
    <property type="molecule type" value="Genomic_DNA"/>
</dbReference>
<dbReference type="InterPro" id="IPR036250">
    <property type="entry name" value="AcylCo_DH-like_C"/>
</dbReference>
<dbReference type="SUPFAM" id="SSF56645">
    <property type="entry name" value="Acyl-CoA dehydrogenase NM domain-like"/>
    <property type="match status" value="1"/>
</dbReference>
<dbReference type="KEGG" id="tvd:SG34_020070"/>
<evidence type="ECO:0000256" key="4">
    <source>
        <dbReference type="RuleBase" id="RU362125"/>
    </source>
</evidence>
<protein>
    <submittedName>
        <fullName evidence="9">Acyl-CoA dehydrogenase family protein</fullName>
    </submittedName>
</protein>
<gene>
    <name evidence="9" type="ORF">SG34_020070</name>
</gene>
<dbReference type="AlphaFoldDB" id="A0AAF0C7Z0"/>
<feature type="domain" description="Acyl-CoA oxidase/dehydrogenase middle" evidence="7">
    <location>
        <begin position="218"/>
        <end position="316"/>
    </location>
</feature>
<dbReference type="Proteomes" id="UP000032352">
    <property type="component" value="Chromosome"/>
</dbReference>
<dbReference type="InterPro" id="IPR009100">
    <property type="entry name" value="AcylCoA_DH/oxidase_NM_dom_sf"/>
</dbReference>
<dbReference type="InterPro" id="IPR041504">
    <property type="entry name" value="AidB_N"/>
</dbReference>
<dbReference type="PANTHER" id="PTHR42707:SF2">
    <property type="entry name" value="ACD11 DEHYDROGENASE"/>
    <property type="match status" value="1"/>
</dbReference>
<evidence type="ECO:0000256" key="2">
    <source>
        <dbReference type="ARBA" id="ARBA00022630"/>
    </source>
</evidence>
<dbReference type="Pfam" id="PF00441">
    <property type="entry name" value="Acyl-CoA_dh_1"/>
    <property type="match status" value="1"/>
</dbReference>
<feature type="region of interest" description="Disordered" evidence="5">
    <location>
        <begin position="1"/>
        <end position="30"/>
    </location>
</feature>
<dbReference type="Pfam" id="PF18158">
    <property type="entry name" value="AidB_N"/>
    <property type="match status" value="1"/>
</dbReference>
<organism evidence="9 10">
    <name type="scientific">Thalassomonas viridans</name>
    <dbReference type="NCBI Taxonomy" id="137584"/>
    <lineage>
        <taxon>Bacteria</taxon>
        <taxon>Pseudomonadati</taxon>
        <taxon>Pseudomonadota</taxon>
        <taxon>Gammaproteobacteria</taxon>
        <taxon>Alteromonadales</taxon>
        <taxon>Colwelliaceae</taxon>
        <taxon>Thalassomonas</taxon>
    </lineage>
</organism>
<evidence type="ECO:0000259" key="8">
    <source>
        <dbReference type="Pfam" id="PF18158"/>
    </source>
</evidence>
<reference evidence="9 10" key="1">
    <citation type="journal article" date="2015" name="Genome Announc.">
        <title>Draft Genome Sequences of Marine Isolates of Thalassomonas viridans and Thalassomonas actiniarum.</title>
        <authorList>
            <person name="Olonade I."/>
            <person name="van Zyl L.J."/>
            <person name="Trindade M."/>
        </authorList>
    </citation>
    <scope>NUCLEOTIDE SEQUENCE [LARGE SCALE GENOMIC DNA]</scope>
    <source>
        <strain evidence="9 10">XOM25</strain>
    </source>
</reference>
<evidence type="ECO:0000256" key="3">
    <source>
        <dbReference type="ARBA" id="ARBA00022827"/>
    </source>
</evidence>
<keyword evidence="2 4" id="KW-0285">Flavoprotein</keyword>
<evidence type="ECO:0000256" key="5">
    <source>
        <dbReference type="SAM" id="MobiDB-lite"/>
    </source>
</evidence>
<evidence type="ECO:0000313" key="9">
    <source>
        <dbReference type="EMBL" id="WDE03660.1"/>
    </source>
</evidence>
<feature type="domain" description="Adaptive response protein AidB N-terminal" evidence="8">
    <location>
        <begin position="54"/>
        <end position="209"/>
    </location>
</feature>
<evidence type="ECO:0000313" key="10">
    <source>
        <dbReference type="Proteomes" id="UP000032352"/>
    </source>
</evidence>
<evidence type="ECO:0000259" key="7">
    <source>
        <dbReference type="Pfam" id="PF02770"/>
    </source>
</evidence>
<dbReference type="Gene3D" id="2.40.110.20">
    <property type="match status" value="1"/>
</dbReference>
<reference evidence="9 10" key="2">
    <citation type="journal article" date="2022" name="Mar. Drugs">
        <title>Bioassay-Guided Fractionation Leads to the Detection of Cholic Acid Generated by the Rare Thalassomonas sp.</title>
        <authorList>
            <person name="Pheiffer F."/>
            <person name="Schneider Y.K."/>
            <person name="Hansen E.H."/>
            <person name="Andersen J.H."/>
            <person name="Isaksson J."/>
            <person name="Busche T."/>
            <person name="R C."/>
            <person name="Kalinowski J."/>
            <person name="Zyl L.V."/>
            <person name="Trindade M."/>
        </authorList>
    </citation>
    <scope>NUCLEOTIDE SEQUENCE [LARGE SCALE GENOMIC DNA]</scope>
    <source>
        <strain evidence="9 10">XOM25</strain>
    </source>
</reference>
<dbReference type="Gene3D" id="1.20.140.10">
    <property type="entry name" value="Butyryl-CoA Dehydrogenase, subunit A, domain 3"/>
    <property type="match status" value="1"/>
</dbReference>
<dbReference type="PANTHER" id="PTHR42707">
    <property type="entry name" value="ACYL-COA DEHYDROGENASE"/>
    <property type="match status" value="1"/>
</dbReference>
<dbReference type="RefSeq" id="WP_053046368.1">
    <property type="nucleotide sequence ID" value="NZ_CP059733.1"/>
</dbReference>
<dbReference type="Pfam" id="PF02770">
    <property type="entry name" value="Acyl-CoA_dh_M"/>
    <property type="match status" value="1"/>
</dbReference>
<keyword evidence="4" id="KW-0560">Oxidoreductase</keyword>
<evidence type="ECO:0000256" key="1">
    <source>
        <dbReference type="ARBA" id="ARBA00009347"/>
    </source>
</evidence>
<name>A0AAF0C7Z0_9GAMM</name>
<accession>A0AAF0C7Z0</accession>
<feature type="compositionally biased region" description="Polar residues" evidence="5">
    <location>
        <begin position="8"/>
        <end position="24"/>
    </location>
</feature>
<comment type="cofactor">
    <cofactor evidence="4">
        <name>FAD</name>
        <dbReference type="ChEBI" id="CHEBI:57692"/>
    </cofactor>
</comment>